<comment type="caution">
    <text evidence="2">The sequence shown here is derived from an EMBL/GenBank/DDBJ whole genome shotgun (WGS) entry which is preliminary data.</text>
</comment>
<dbReference type="AlphaFoldDB" id="A0A512BSM9"/>
<organism evidence="2 3">
    <name type="scientific">Microvirga aerophila</name>
    <dbReference type="NCBI Taxonomy" id="670291"/>
    <lineage>
        <taxon>Bacteria</taxon>
        <taxon>Pseudomonadati</taxon>
        <taxon>Pseudomonadota</taxon>
        <taxon>Alphaproteobacteria</taxon>
        <taxon>Hyphomicrobiales</taxon>
        <taxon>Methylobacteriaceae</taxon>
        <taxon>Microvirga</taxon>
    </lineage>
</organism>
<evidence type="ECO:0000256" key="1">
    <source>
        <dbReference type="SAM" id="MobiDB-lite"/>
    </source>
</evidence>
<protein>
    <submittedName>
        <fullName evidence="2">Uncharacterized protein</fullName>
    </submittedName>
</protein>
<feature type="region of interest" description="Disordered" evidence="1">
    <location>
        <begin position="26"/>
        <end position="61"/>
    </location>
</feature>
<proteinExistence type="predicted"/>
<sequence>MNPSTTKEILMKKIAAFAVATLLAASGTTPSPKVQVPEERERPAGRGPRRRARASALNVRA</sequence>
<name>A0A512BSM9_9HYPH</name>
<gene>
    <name evidence="2" type="ORF">MAE02_26100</name>
</gene>
<evidence type="ECO:0000313" key="2">
    <source>
        <dbReference type="EMBL" id="GEO14914.1"/>
    </source>
</evidence>
<reference evidence="2 3" key="1">
    <citation type="submission" date="2019-07" db="EMBL/GenBank/DDBJ databases">
        <title>Whole genome shotgun sequence of Microvirga aerophila NBRC 106136.</title>
        <authorList>
            <person name="Hosoyama A."/>
            <person name="Uohara A."/>
            <person name="Ohji S."/>
            <person name="Ichikawa N."/>
        </authorList>
    </citation>
    <scope>NUCLEOTIDE SEQUENCE [LARGE SCALE GENOMIC DNA]</scope>
    <source>
        <strain evidence="2 3">NBRC 106136</strain>
    </source>
</reference>
<evidence type="ECO:0000313" key="3">
    <source>
        <dbReference type="Proteomes" id="UP000321085"/>
    </source>
</evidence>
<dbReference type="Proteomes" id="UP000321085">
    <property type="component" value="Unassembled WGS sequence"/>
</dbReference>
<keyword evidence="3" id="KW-1185">Reference proteome</keyword>
<dbReference type="EMBL" id="BJYU01000032">
    <property type="protein sequence ID" value="GEO14914.1"/>
    <property type="molecule type" value="Genomic_DNA"/>
</dbReference>
<accession>A0A512BSM9</accession>